<evidence type="ECO:0000256" key="1">
    <source>
        <dbReference type="ARBA" id="ARBA00004651"/>
    </source>
</evidence>
<name>A0A4R5KKE9_9BACL</name>
<dbReference type="Proteomes" id="UP000295636">
    <property type="component" value="Unassembled WGS sequence"/>
</dbReference>
<evidence type="ECO:0000256" key="9">
    <source>
        <dbReference type="ARBA" id="ARBA00022989"/>
    </source>
</evidence>
<feature type="transmembrane region" description="Helical" evidence="12">
    <location>
        <begin position="303"/>
        <end position="328"/>
    </location>
</feature>
<evidence type="ECO:0000256" key="2">
    <source>
        <dbReference type="ARBA" id="ARBA00022475"/>
    </source>
</evidence>
<dbReference type="Gene3D" id="6.10.340.10">
    <property type="match status" value="1"/>
</dbReference>
<dbReference type="EMBL" id="SMRT01000012">
    <property type="protein sequence ID" value="TDF94840.1"/>
    <property type="molecule type" value="Genomic_DNA"/>
</dbReference>
<protein>
    <submittedName>
        <fullName evidence="14">HAMP domain-containing protein</fullName>
    </submittedName>
</protein>
<dbReference type="PANTHER" id="PTHR34220">
    <property type="entry name" value="SENSOR HISTIDINE KINASE YPDA"/>
    <property type="match status" value="1"/>
</dbReference>
<evidence type="ECO:0000313" key="15">
    <source>
        <dbReference type="Proteomes" id="UP000295636"/>
    </source>
</evidence>
<evidence type="ECO:0000256" key="12">
    <source>
        <dbReference type="SAM" id="Phobius"/>
    </source>
</evidence>
<dbReference type="GO" id="GO:0000155">
    <property type="term" value="F:phosphorelay sensor kinase activity"/>
    <property type="evidence" value="ECO:0007669"/>
    <property type="project" value="InterPro"/>
</dbReference>
<comment type="caution">
    <text evidence="14">The sequence shown here is derived from an EMBL/GenBank/DDBJ whole genome shotgun (WGS) entry which is preliminary data.</text>
</comment>
<keyword evidence="4" id="KW-0808">Transferase</keyword>
<keyword evidence="8" id="KW-0067">ATP-binding</keyword>
<dbReference type="InterPro" id="IPR010559">
    <property type="entry name" value="Sig_transdc_His_kin_internal"/>
</dbReference>
<dbReference type="Pfam" id="PF02518">
    <property type="entry name" value="HATPase_c"/>
    <property type="match status" value="1"/>
</dbReference>
<evidence type="ECO:0000256" key="5">
    <source>
        <dbReference type="ARBA" id="ARBA00022692"/>
    </source>
</evidence>
<feature type="domain" description="HAMP" evidence="13">
    <location>
        <begin position="325"/>
        <end position="376"/>
    </location>
</feature>
<keyword evidence="3" id="KW-0597">Phosphoprotein</keyword>
<dbReference type="PANTHER" id="PTHR34220:SF11">
    <property type="entry name" value="SENSOR PROTEIN KINASE HPTS"/>
    <property type="match status" value="1"/>
</dbReference>
<dbReference type="AlphaFoldDB" id="A0A4R5KKE9"/>
<keyword evidence="5 12" id="KW-0812">Transmembrane</keyword>
<keyword evidence="9 12" id="KW-1133">Transmembrane helix</keyword>
<evidence type="ECO:0000256" key="10">
    <source>
        <dbReference type="ARBA" id="ARBA00023012"/>
    </source>
</evidence>
<proteinExistence type="predicted"/>
<evidence type="ECO:0000256" key="4">
    <source>
        <dbReference type="ARBA" id="ARBA00022679"/>
    </source>
</evidence>
<evidence type="ECO:0000256" key="6">
    <source>
        <dbReference type="ARBA" id="ARBA00022741"/>
    </source>
</evidence>
<evidence type="ECO:0000313" key="14">
    <source>
        <dbReference type="EMBL" id="TDF94840.1"/>
    </source>
</evidence>
<keyword evidence="7" id="KW-0418">Kinase</keyword>
<dbReference type="SMART" id="SM00304">
    <property type="entry name" value="HAMP"/>
    <property type="match status" value="1"/>
</dbReference>
<keyword evidence="6" id="KW-0547">Nucleotide-binding</keyword>
<keyword evidence="10" id="KW-0902">Two-component regulatory system</keyword>
<dbReference type="Gene3D" id="3.30.450.20">
    <property type="entry name" value="PAS domain"/>
    <property type="match status" value="1"/>
</dbReference>
<dbReference type="SUPFAM" id="SSF55874">
    <property type="entry name" value="ATPase domain of HSP90 chaperone/DNA topoisomerase II/histidine kinase"/>
    <property type="match status" value="1"/>
</dbReference>
<gene>
    <name evidence="14" type="ORF">E1757_23095</name>
</gene>
<keyword evidence="11 12" id="KW-0472">Membrane</keyword>
<keyword evidence="2" id="KW-1003">Cell membrane</keyword>
<keyword evidence="15" id="KW-1185">Reference proteome</keyword>
<dbReference type="RefSeq" id="WP_133232535.1">
    <property type="nucleotide sequence ID" value="NZ_SMRT01000012.1"/>
</dbReference>
<dbReference type="GO" id="GO:0005524">
    <property type="term" value="F:ATP binding"/>
    <property type="evidence" value="ECO:0007669"/>
    <property type="project" value="UniProtKB-KW"/>
</dbReference>
<dbReference type="GO" id="GO:0005886">
    <property type="term" value="C:plasma membrane"/>
    <property type="evidence" value="ECO:0007669"/>
    <property type="project" value="UniProtKB-SubCell"/>
</dbReference>
<evidence type="ECO:0000256" key="3">
    <source>
        <dbReference type="ARBA" id="ARBA00022553"/>
    </source>
</evidence>
<evidence type="ECO:0000256" key="7">
    <source>
        <dbReference type="ARBA" id="ARBA00022777"/>
    </source>
</evidence>
<dbReference type="InterPro" id="IPR003660">
    <property type="entry name" value="HAMP_dom"/>
</dbReference>
<reference evidence="14 15" key="1">
    <citation type="submission" date="2019-03" db="EMBL/GenBank/DDBJ databases">
        <title>This is whole genome sequence of Paenibacillus sp MS74 strain.</title>
        <authorList>
            <person name="Trinh H.N."/>
        </authorList>
    </citation>
    <scope>NUCLEOTIDE SEQUENCE [LARGE SCALE GENOMIC DNA]</scope>
    <source>
        <strain evidence="14 15">MS74</strain>
    </source>
</reference>
<dbReference type="PROSITE" id="PS50885">
    <property type="entry name" value="HAMP"/>
    <property type="match status" value="1"/>
</dbReference>
<dbReference type="OrthoDB" id="2495675at2"/>
<dbReference type="Pfam" id="PF06580">
    <property type="entry name" value="His_kinase"/>
    <property type="match status" value="1"/>
</dbReference>
<dbReference type="InterPro" id="IPR050640">
    <property type="entry name" value="Bact_2-comp_sensor_kinase"/>
</dbReference>
<evidence type="ECO:0000256" key="8">
    <source>
        <dbReference type="ARBA" id="ARBA00022840"/>
    </source>
</evidence>
<sequence>MAGSITAIYKRARSLSLKSKLFITLILISLIPVFFVSFASQYLIIRSSTNGTAALSTQIVKYIASDINAYLLNMNESLNTFVINSDFQKFLTVPKNDIQAQAAYAISFRPLLQLLAQSKKEIRGVLYMDKQGKVYSESQKVNLDIHYPIFADPAYNQIARMTSEGLTAPHPQNYAINGKNEVITFVKPVNRIQNNTLSAWILVEIDANWIWDIMNKSTFGDKGQVLLYSPSNDELILNAEQTAMHVELRKKMHAFTEPSGEFNFVYDGTSYLVTYDTIHIANWRFVGITPLEEMAKGVRQSRLITLAVAAASLVLALVIAFPSMGIVLKPLYRLKRGMQMLGRGSSVPIEHSIPDEIGFLIKTYNQMLGDLETMRKEVIDTKLREKEKELLQLQAQINPHFLFNTLETVESYSLINNGAAVSDMLQCVSRMLRYNVRNDGGWAPLREEIDYIHDFLSIHKYRNERRVNTVFDIAEELLDMPVMKLSIQPFVENSLKYGWNPLLKQNDFQLKVIVWQSGAQLQIKIQDNGAGIPDEVIGLLQALTLSAEKSTEPYFKQHTGIFNVYRRYALAYGDGFSMQIGRNEEAGSGAIVTIVIPGTTGWQS</sequence>
<dbReference type="Pfam" id="PF00672">
    <property type="entry name" value="HAMP"/>
    <property type="match status" value="1"/>
</dbReference>
<evidence type="ECO:0000256" key="11">
    <source>
        <dbReference type="ARBA" id="ARBA00023136"/>
    </source>
</evidence>
<dbReference type="Pfam" id="PF02743">
    <property type="entry name" value="dCache_1"/>
    <property type="match status" value="1"/>
</dbReference>
<dbReference type="InterPro" id="IPR033479">
    <property type="entry name" value="dCache_1"/>
</dbReference>
<evidence type="ECO:0000259" key="13">
    <source>
        <dbReference type="PROSITE" id="PS50885"/>
    </source>
</evidence>
<dbReference type="Gene3D" id="3.30.565.10">
    <property type="entry name" value="Histidine kinase-like ATPase, C-terminal domain"/>
    <property type="match status" value="1"/>
</dbReference>
<dbReference type="InterPro" id="IPR003594">
    <property type="entry name" value="HATPase_dom"/>
</dbReference>
<comment type="subcellular location">
    <subcellularLocation>
        <location evidence="1">Cell membrane</location>
        <topology evidence="1">Multi-pass membrane protein</topology>
    </subcellularLocation>
</comment>
<accession>A0A4R5KKE9</accession>
<organism evidence="14 15">
    <name type="scientific">Paenibacillus piri</name>
    <dbReference type="NCBI Taxonomy" id="2547395"/>
    <lineage>
        <taxon>Bacteria</taxon>
        <taxon>Bacillati</taxon>
        <taxon>Bacillota</taxon>
        <taxon>Bacilli</taxon>
        <taxon>Bacillales</taxon>
        <taxon>Paenibacillaceae</taxon>
        <taxon>Paenibacillus</taxon>
    </lineage>
</organism>
<dbReference type="InterPro" id="IPR036890">
    <property type="entry name" value="HATPase_C_sf"/>
</dbReference>
<dbReference type="CDD" id="cd06225">
    <property type="entry name" value="HAMP"/>
    <property type="match status" value="1"/>
</dbReference>
<feature type="transmembrane region" description="Helical" evidence="12">
    <location>
        <begin position="21"/>
        <end position="44"/>
    </location>
</feature>